<dbReference type="InterPro" id="IPR015943">
    <property type="entry name" value="WD40/YVTN_repeat-like_dom_sf"/>
</dbReference>
<dbReference type="SUPFAM" id="SSF110296">
    <property type="entry name" value="Oligoxyloglucan reducing end-specific cellobiohydrolase"/>
    <property type="match status" value="2"/>
</dbReference>
<sequence>MNTVYPSGVNNISINYSIVNDQVIWANSWNDMGRVAYSKSTDGGNTWNAIPTVFQYNDYNFRVTDFFAVSENVAFLAASYQNNIGRGRLYKTVNGGATWNAVKDFSTLLSYIHFWDANVGIAVCYPDNSSNGSKKIEIFKTIDGGVTWIAKGGSLLTNSRPNQIPRYIKDDLGNSFWFGSSDGEMIKTNNQGTTWSVTQSPYDSSHYEFGAKSLGHFAMIDSNSAYFTDYNTGKLYKTTDGFLTEQYVGDPGFGRQTYLEKIPNTDILIAVSGSFNPGTSRGSKYSTDGGLTWVLINNIGRMFIKSKGIDMTFAFGWDGLGGDSDYWRIVKLNGRPIDPQGPQNPGTPGVPGVPGSPQIGSGSESDIFGIYPIPTGDFLNIKSKILLDSFSIWDFSGRLIWQGKSNDNKINVSWLSKGVYQVSVLHQGIYHYRKFIKE</sequence>
<name>A0ABT3XSM6_9FLAO</name>
<organism evidence="3 4">
    <name type="scientific">Chryseobacterium formosus</name>
    <dbReference type="NCBI Taxonomy" id="1537363"/>
    <lineage>
        <taxon>Bacteria</taxon>
        <taxon>Pseudomonadati</taxon>
        <taxon>Bacteroidota</taxon>
        <taxon>Flavobacteriia</taxon>
        <taxon>Flavobacteriales</taxon>
        <taxon>Weeksellaceae</taxon>
        <taxon>Chryseobacterium group</taxon>
        <taxon>Chryseobacterium</taxon>
    </lineage>
</organism>
<evidence type="ECO:0000259" key="2">
    <source>
        <dbReference type="Pfam" id="PF18962"/>
    </source>
</evidence>
<dbReference type="NCBIfam" id="TIGR04183">
    <property type="entry name" value="Por_Secre_tail"/>
    <property type="match status" value="1"/>
</dbReference>
<dbReference type="Gene3D" id="2.130.10.10">
    <property type="entry name" value="YVTN repeat-like/Quinoprotein amine dehydrogenase"/>
    <property type="match status" value="2"/>
</dbReference>
<evidence type="ECO:0000256" key="1">
    <source>
        <dbReference type="ARBA" id="ARBA00022729"/>
    </source>
</evidence>
<protein>
    <submittedName>
        <fullName evidence="3">T9SS type A sorting domain-containing protein</fullName>
    </submittedName>
</protein>
<gene>
    <name evidence="3" type="ORF">OF897_14490</name>
</gene>
<dbReference type="Pfam" id="PF18962">
    <property type="entry name" value="Por_Secre_tail"/>
    <property type="match status" value="1"/>
</dbReference>
<reference evidence="3" key="1">
    <citation type="submission" date="2022-10" db="EMBL/GenBank/DDBJ databases">
        <title>Chryseobacterium sp. nov., a novel bacterial species.</title>
        <authorList>
            <person name="Cao Y."/>
        </authorList>
    </citation>
    <scope>NUCLEOTIDE SEQUENCE</scope>
    <source>
        <strain evidence="3">CCTCC AB2015118</strain>
    </source>
</reference>
<accession>A0ABT3XSM6</accession>
<dbReference type="CDD" id="cd15482">
    <property type="entry name" value="Sialidase_non-viral"/>
    <property type="match status" value="1"/>
</dbReference>
<comment type="caution">
    <text evidence="3">The sequence shown here is derived from an EMBL/GenBank/DDBJ whole genome shotgun (WGS) entry which is preliminary data.</text>
</comment>
<feature type="domain" description="Secretion system C-terminal sorting" evidence="2">
    <location>
        <begin position="370"/>
        <end position="436"/>
    </location>
</feature>
<dbReference type="Proteomes" id="UP001073122">
    <property type="component" value="Unassembled WGS sequence"/>
</dbReference>
<proteinExistence type="predicted"/>
<evidence type="ECO:0000313" key="4">
    <source>
        <dbReference type="Proteomes" id="UP001073122"/>
    </source>
</evidence>
<keyword evidence="4" id="KW-1185">Reference proteome</keyword>
<evidence type="ECO:0000313" key="3">
    <source>
        <dbReference type="EMBL" id="MCX8525125.1"/>
    </source>
</evidence>
<keyword evidence="1" id="KW-0732">Signal</keyword>
<dbReference type="EMBL" id="JAOVZW010000018">
    <property type="protein sequence ID" value="MCX8525125.1"/>
    <property type="molecule type" value="Genomic_DNA"/>
</dbReference>
<dbReference type="RefSeq" id="WP_267266409.1">
    <property type="nucleotide sequence ID" value="NZ_JAOVZW010000018.1"/>
</dbReference>
<dbReference type="InterPro" id="IPR026444">
    <property type="entry name" value="Secre_tail"/>
</dbReference>